<reference evidence="3" key="1">
    <citation type="submission" date="2017-05" db="UniProtKB">
        <authorList>
            <consortium name="EnsemblMetazoa"/>
        </authorList>
    </citation>
    <scope>IDENTIFICATION</scope>
</reference>
<dbReference type="SUPFAM" id="SSF52540">
    <property type="entry name" value="P-loop containing nucleoside triphosphate hydrolases"/>
    <property type="match status" value="1"/>
</dbReference>
<evidence type="ECO:0000259" key="2">
    <source>
        <dbReference type="PROSITE" id="PS50837"/>
    </source>
</evidence>
<protein>
    <recommendedName>
        <fullName evidence="2">NACHT domain-containing protein</fullName>
    </recommendedName>
</protein>
<dbReference type="InParanoid" id="A0A1X7TMQ0"/>
<dbReference type="EnsemblMetazoa" id="Aqu2.1.16208_001">
    <property type="protein sequence ID" value="Aqu2.1.16208_001"/>
    <property type="gene ID" value="Aqu2.1.16208"/>
</dbReference>
<dbReference type="PANTHER" id="PTHR46844">
    <property type="entry name" value="SLR5058 PROTEIN"/>
    <property type="match status" value="1"/>
</dbReference>
<proteinExistence type="predicted"/>
<dbReference type="InterPro" id="IPR007111">
    <property type="entry name" value="NACHT_NTPase"/>
</dbReference>
<dbReference type="InterPro" id="IPR027417">
    <property type="entry name" value="P-loop_NTPase"/>
</dbReference>
<organism evidence="3">
    <name type="scientific">Amphimedon queenslandica</name>
    <name type="common">Sponge</name>
    <dbReference type="NCBI Taxonomy" id="400682"/>
    <lineage>
        <taxon>Eukaryota</taxon>
        <taxon>Metazoa</taxon>
        <taxon>Porifera</taxon>
        <taxon>Demospongiae</taxon>
        <taxon>Heteroscleromorpha</taxon>
        <taxon>Haplosclerida</taxon>
        <taxon>Niphatidae</taxon>
        <taxon>Amphimedon</taxon>
    </lineage>
</organism>
<dbReference type="Pfam" id="PF05729">
    <property type="entry name" value="NACHT"/>
    <property type="match status" value="1"/>
</dbReference>
<name>A0A1X7TMQ0_AMPQE</name>
<dbReference type="AlphaFoldDB" id="A0A1X7TMQ0"/>
<dbReference type="OrthoDB" id="120976at2759"/>
<dbReference type="eggNOG" id="ENOG502QTJW">
    <property type="taxonomic scope" value="Eukaryota"/>
</dbReference>
<sequence length="697" mass="78934">MSTSAPDELLPDAATVVVAELPEVPARTVIGVVPLEAGTNPPEEGIAPLDDGTDVRSAPSAVDTSVEAIVRRATGKLEGNINFDSVAVGRANALPCPTLDTPLDECQPDEIEPYPDCVKEYADILKQCHYKKLNIVGSDWPPKVGNDDVFGRIALIQQKDNSSSQENNSFPQKYTSTQQKESSDWHLLRGQVDEICHLAGNEKVEIKDILKPTINDCTSLIVLIDGPPGIGKTTLCRKLLHMWSDGELVPHYDLVLYCPLRNEKIAKADTLKDLFVYKRNNVPMIVDLFEEYNGEGMLIIFDGWDELSEHHRQSSLAADIIRREQLDQCSVIVTSRSYASSSLIKTSSLNKHVQVIGFSKDEIAKVIIQTLQKDKILAQELLEENSEISWNYFFKKTAFFKTTQSNEESQLAVKLINDLKKRSDVQSLCFIPFICSIVISIYSKEKELKTTLTELYENFIVQTIKRQIEKQGCPSYVFNSLSSLPVELAEPFEEICQFAYTNLANNNKDPVLTFVSHQIIGMSAAKDNYFGLLTTFIDHEENYQFIHLSIQEFLAACWIAKRPNPEQIFKTHFDNDHFRMCLRKKLTELQLDFQGHDQEQTIIEIDNFTIFQDHVLPMITNMLLSNKWIEVLSLNVHFSGSPRRKNTWEEFFDAILNHPSLQHVGLKLSFESTELKDFLKGQIEVKELKEAPVIICA</sequence>
<evidence type="ECO:0000256" key="1">
    <source>
        <dbReference type="SAM" id="MobiDB-lite"/>
    </source>
</evidence>
<feature type="region of interest" description="Disordered" evidence="1">
    <location>
        <begin position="36"/>
        <end position="60"/>
    </location>
</feature>
<accession>A0A1X7TMQ0</accession>
<evidence type="ECO:0000313" key="3">
    <source>
        <dbReference type="EnsemblMetazoa" id="Aqu2.1.16208_001"/>
    </source>
</evidence>
<dbReference type="PROSITE" id="PS50837">
    <property type="entry name" value="NACHT"/>
    <property type="match status" value="1"/>
</dbReference>
<feature type="domain" description="NACHT" evidence="2">
    <location>
        <begin position="220"/>
        <end position="339"/>
    </location>
</feature>
<dbReference type="Gene3D" id="3.40.50.300">
    <property type="entry name" value="P-loop containing nucleotide triphosphate hydrolases"/>
    <property type="match status" value="1"/>
</dbReference>
<dbReference type="PANTHER" id="PTHR46844:SF1">
    <property type="entry name" value="SLR5058 PROTEIN"/>
    <property type="match status" value="1"/>
</dbReference>